<dbReference type="GO" id="GO:0008933">
    <property type="term" value="F:peptidoglycan lytic transglycosylase activity"/>
    <property type="evidence" value="ECO:0007669"/>
    <property type="project" value="TreeGrafter"/>
</dbReference>
<reference evidence="7" key="1">
    <citation type="submission" date="2018-06" db="EMBL/GenBank/DDBJ databases">
        <authorList>
            <person name="Zhirakovskaya E."/>
        </authorList>
    </citation>
    <scope>NUCLEOTIDE SEQUENCE</scope>
</reference>
<dbReference type="EC" id="4.2.2.n1" evidence="2"/>
<evidence type="ECO:0000256" key="3">
    <source>
        <dbReference type="ARBA" id="ARBA00023239"/>
    </source>
</evidence>
<dbReference type="GO" id="GO:0019867">
    <property type="term" value="C:outer membrane"/>
    <property type="evidence" value="ECO:0007669"/>
    <property type="project" value="InterPro"/>
</dbReference>
<organism evidence="7">
    <name type="scientific">hydrothermal vent metagenome</name>
    <dbReference type="NCBI Taxonomy" id="652676"/>
    <lineage>
        <taxon>unclassified sequences</taxon>
        <taxon>metagenomes</taxon>
        <taxon>ecological metagenomes</taxon>
    </lineage>
</organism>
<evidence type="ECO:0000256" key="4">
    <source>
        <dbReference type="ARBA" id="ARBA00023316"/>
    </source>
</evidence>
<keyword evidence="3" id="KW-0456">Lyase</keyword>
<dbReference type="PIRSF" id="PIRSF019422">
    <property type="entry name" value="MltA"/>
    <property type="match status" value="1"/>
</dbReference>
<evidence type="ECO:0000259" key="6">
    <source>
        <dbReference type="SMART" id="SM00925"/>
    </source>
</evidence>
<dbReference type="GO" id="GO:0004553">
    <property type="term" value="F:hydrolase activity, hydrolyzing O-glycosyl compounds"/>
    <property type="evidence" value="ECO:0007669"/>
    <property type="project" value="InterPro"/>
</dbReference>
<evidence type="ECO:0000256" key="1">
    <source>
        <dbReference type="ARBA" id="ARBA00001420"/>
    </source>
</evidence>
<keyword evidence="4" id="KW-0961">Cell wall biogenesis/degradation</keyword>
<evidence type="ECO:0000256" key="5">
    <source>
        <dbReference type="ARBA" id="ARBA00030918"/>
    </source>
</evidence>
<dbReference type="CDD" id="cd14668">
    <property type="entry name" value="mlta_B"/>
    <property type="match status" value="1"/>
</dbReference>
<dbReference type="InterPro" id="IPR036908">
    <property type="entry name" value="RlpA-like_sf"/>
</dbReference>
<proteinExistence type="predicted"/>
<dbReference type="Gene3D" id="2.40.240.50">
    <property type="entry name" value="Barwin-like endoglucanases"/>
    <property type="match status" value="1"/>
</dbReference>
<dbReference type="InterPro" id="IPR026044">
    <property type="entry name" value="MltA"/>
</dbReference>
<name>A0A3B0SKN2_9ZZZZ</name>
<dbReference type="GO" id="GO:0071555">
    <property type="term" value="P:cell wall organization"/>
    <property type="evidence" value="ECO:0007669"/>
    <property type="project" value="UniProtKB-KW"/>
</dbReference>
<dbReference type="Pfam" id="PF06725">
    <property type="entry name" value="3D"/>
    <property type="match status" value="1"/>
</dbReference>
<dbReference type="CDD" id="cd14485">
    <property type="entry name" value="mltA_like_LT_A"/>
    <property type="match status" value="1"/>
</dbReference>
<dbReference type="SUPFAM" id="SSF50685">
    <property type="entry name" value="Barwin-like endoglucanases"/>
    <property type="match status" value="1"/>
</dbReference>
<dbReference type="SMART" id="SM00925">
    <property type="entry name" value="MltA"/>
    <property type="match status" value="1"/>
</dbReference>
<protein>
    <recommendedName>
        <fullName evidence="2">peptidoglycan lytic exotransglycosylase</fullName>
        <ecNumber evidence="2">4.2.2.n1</ecNumber>
    </recommendedName>
    <alternativeName>
        <fullName evidence="5">Murein hydrolase A</fullName>
    </alternativeName>
</protein>
<dbReference type="InterPro" id="IPR010611">
    <property type="entry name" value="3D_dom"/>
</dbReference>
<dbReference type="InterPro" id="IPR005300">
    <property type="entry name" value="MltA_B"/>
</dbReference>
<accession>A0A3B0SKN2</accession>
<gene>
    <name evidence="7" type="ORF">MNBD_ALPHA01-766</name>
</gene>
<feature type="domain" description="Lytic transglycosylase MltA" evidence="6">
    <location>
        <begin position="131"/>
        <end position="288"/>
    </location>
</feature>
<evidence type="ECO:0000313" key="7">
    <source>
        <dbReference type="EMBL" id="VAW06791.1"/>
    </source>
</evidence>
<dbReference type="Pfam" id="PF03562">
    <property type="entry name" value="MltA"/>
    <property type="match status" value="1"/>
</dbReference>
<dbReference type="PANTHER" id="PTHR30124">
    <property type="entry name" value="MEMBRANE-BOUND LYTIC MUREIN TRANSGLYCOSYLASE A"/>
    <property type="match status" value="1"/>
</dbReference>
<dbReference type="EMBL" id="UOEJ01000251">
    <property type="protein sequence ID" value="VAW06791.1"/>
    <property type="molecule type" value="Genomic_DNA"/>
</dbReference>
<dbReference type="GO" id="GO:0009253">
    <property type="term" value="P:peptidoglycan catabolic process"/>
    <property type="evidence" value="ECO:0007669"/>
    <property type="project" value="TreeGrafter"/>
</dbReference>
<dbReference type="Gene3D" id="2.40.40.10">
    <property type="entry name" value="RlpA-like domain"/>
    <property type="match status" value="1"/>
</dbReference>
<comment type="catalytic activity">
    <reaction evidence="1">
        <text>Exolytic cleavage of the (1-&gt;4)-beta-glycosidic linkage between N-acetylmuramic acid (MurNAc) and N-acetylglucosamine (GlcNAc) residues in peptidoglycan, from either the reducing or the non-reducing ends of the peptidoglycan chains, with concomitant formation of a 1,6-anhydrobond in the MurNAc residue.</text>
        <dbReference type="EC" id="4.2.2.n1"/>
    </reaction>
</comment>
<evidence type="ECO:0000256" key="2">
    <source>
        <dbReference type="ARBA" id="ARBA00012587"/>
    </source>
</evidence>
<sequence length="399" mass="44394">MWKPFILTSAGILFLLSLWLLIKTGYIPQKPPEYVATAYDELDGWSSDQQSRSLAAFKKSCMVFLSQPVQKKIPPSRLGGTVGDWHPVCLAAEQQGSLTDHMARKFFEQNFTVISYGSDTEGLFTGYFAPEYPGSDKPTELYNTPLYAVPEDLKIVDLGRFSSALQGKSIIGEVHEGEFIPYKDREVIDNGALKNRSLELVWLKDPTDAFFMHIQGSGVIRYENGDRKLFGYAGKNGKAYHAIGKFLIESGEIKAEDMSMQAIRAWISDNPLQAQALMWKNPSYVFFRPMDTDKPVGAMNVELTAGRSLAVDRAYVPLGLPLWLDLKPSSEQADPIRRLVIAQDTGGAIKGRVRADLYWGIGADAGLMAGPMKDRGRYYFLLPNDLASRLLSDIQADSP</sequence>
<dbReference type="AlphaFoldDB" id="A0A3B0SKN2"/>
<dbReference type="PANTHER" id="PTHR30124:SF0">
    <property type="entry name" value="MEMBRANE-BOUND LYTIC MUREIN TRANSGLYCOSYLASE A"/>
    <property type="match status" value="1"/>
</dbReference>
<dbReference type="GO" id="GO:0009254">
    <property type="term" value="P:peptidoglycan turnover"/>
    <property type="evidence" value="ECO:0007669"/>
    <property type="project" value="InterPro"/>
</dbReference>